<gene>
    <name evidence="1" type="ORF">CT0861_12704</name>
</gene>
<dbReference type="OrthoDB" id="4845731at2759"/>
<accession>A0A161Y7W4</accession>
<reference evidence="1 2" key="1">
    <citation type="submission" date="2015-06" db="EMBL/GenBank/DDBJ databases">
        <title>Survival trade-offs in plant roots during colonization by closely related pathogenic and mutualistic fungi.</title>
        <authorList>
            <person name="Hacquard S."/>
            <person name="Kracher B."/>
            <person name="Hiruma K."/>
            <person name="Weinman A."/>
            <person name="Muench P."/>
            <person name="Garrido Oter R."/>
            <person name="Ver Loren van Themaat E."/>
            <person name="Dallerey J.-F."/>
            <person name="Damm U."/>
            <person name="Henrissat B."/>
            <person name="Lespinet O."/>
            <person name="Thon M."/>
            <person name="Kemen E."/>
            <person name="McHardy A.C."/>
            <person name="Schulze-Lefert P."/>
            <person name="O'Connell R.J."/>
        </authorList>
    </citation>
    <scope>NUCLEOTIDE SEQUENCE [LARGE SCALE GENOMIC DNA]</scope>
    <source>
        <strain evidence="1 2">0861</strain>
    </source>
</reference>
<keyword evidence="2" id="KW-1185">Reference proteome</keyword>
<dbReference type="Proteomes" id="UP000076552">
    <property type="component" value="Unassembled WGS sequence"/>
</dbReference>
<sequence>MSRAGGSAVVDAARASVVVNEVVNPPAQNEIVLASRPNQVAVVPPGAQIINEVTTTEVFPHGPGPMGFQLCTHCRRYWHTSFSDTTICYRCRSSLGYRDRFDDRSSFGYSSGYGYGHGYGHGYDRCSYCQRIRISEGVGHHGGIGICRDRCGRPALCRPAPRRLAYEKKTVKRYYY</sequence>
<evidence type="ECO:0000313" key="2">
    <source>
        <dbReference type="Proteomes" id="UP000076552"/>
    </source>
</evidence>
<dbReference type="AlphaFoldDB" id="A0A161Y7W4"/>
<organism evidence="1 2">
    <name type="scientific">Colletotrichum tofieldiae</name>
    <dbReference type="NCBI Taxonomy" id="708197"/>
    <lineage>
        <taxon>Eukaryota</taxon>
        <taxon>Fungi</taxon>
        <taxon>Dikarya</taxon>
        <taxon>Ascomycota</taxon>
        <taxon>Pezizomycotina</taxon>
        <taxon>Sordariomycetes</taxon>
        <taxon>Hypocreomycetidae</taxon>
        <taxon>Glomerellales</taxon>
        <taxon>Glomerellaceae</taxon>
        <taxon>Colletotrichum</taxon>
        <taxon>Colletotrichum spaethianum species complex</taxon>
    </lineage>
</organism>
<comment type="caution">
    <text evidence="1">The sequence shown here is derived from an EMBL/GenBank/DDBJ whole genome shotgun (WGS) entry which is preliminary data.</text>
</comment>
<dbReference type="EMBL" id="LFIV01000133">
    <property type="protein sequence ID" value="KZL67947.1"/>
    <property type="molecule type" value="Genomic_DNA"/>
</dbReference>
<protein>
    <submittedName>
        <fullName evidence="1">Uncharacterized protein</fullName>
    </submittedName>
</protein>
<name>A0A161Y7W4_9PEZI</name>
<evidence type="ECO:0000313" key="1">
    <source>
        <dbReference type="EMBL" id="KZL67947.1"/>
    </source>
</evidence>
<proteinExistence type="predicted"/>